<evidence type="ECO:0000313" key="2">
    <source>
        <dbReference type="Proteomes" id="UP000828048"/>
    </source>
</evidence>
<protein>
    <submittedName>
        <fullName evidence="1">Uncharacterized protein</fullName>
    </submittedName>
</protein>
<comment type="caution">
    <text evidence="1">The sequence shown here is derived from an EMBL/GenBank/DDBJ whole genome shotgun (WGS) entry which is preliminary data.</text>
</comment>
<proteinExistence type="predicted"/>
<sequence>MEKTSFLFAALLLFLNNPIASLSMTNLTTDQSALLAFKLHITSDPNNILADNWTTTTSVCNWIGVSCGVLHRRVTALNLYDMGLTATLPPQLGNLSFLSLLDLSFNNFHGQSSLPELQHLLLDNNSFTGTIPPFLFNNSELEQLRLSYNSTQGNIPQGIGNLSNLVSLDLKYNQITGYFPFAIFDISSLQTVDLTSNSLYGSFPVDMCDHVPKLEGLYVSLNRLYGKIPSSIYKCRNLQYLSLSFNDFNGSIPREISNLTMLKELYIGHNEFNGVIPSEMGNLVNLEILSAKSGSFTGSIPSFIFNISSLRKIDFTNNSLSGSLPADIQYDLPLLEELHLTSNQLSGQFPPGLWECRWLRRLSLSVNNFTGSISKNIGNLTSLRELYIGDNNLTGEGEYGAQTKTLATFGYMAPEYGMEGIVSTAGDVYSYGVLLMEVFTRKKPTNEMFSGEMSLKHWVTQLLDSGSLLSAVDSNLIQHEDETFDAKVQCVSSVLHLALDCSRDQPKDRIDMKDAVTRLTKVKTVFLAKVSGRLKDL</sequence>
<gene>
    <name evidence="1" type="ORF">Vadar_015169</name>
</gene>
<dbReference type="EMBL" id="CM037152">
    <property type="protein sequence ID" value="KAH7834357.1"/>
    <property type="molecule type" value="Genomic_DNA"/>
</dbReference>
<dbReference type="Proteomes" id="UP000828048">
    <property type="component" value="Chromosome 2"/>
</dbReference>
<organism evidence="1 2">
    <name type="scientific">Vaccinium darrowii</name>
    <dbReference type="NCBI Taxonomy" id="229202"/>
    <lineage>
        <taxon>Eukaryota</taxon>
        <taxon>Viridiplantae</taxon>
        <taxon>Streptophyta</taxon>
        <taxon>Embryophyta</taxon>
        <taxon>Tracheophyta</taxon>
        <taxon>Spermatophyta</taxon>
        <taxon>Magnoliopsida</taxon>
        <taxon>eudicotyledons</taxon>
        <taxon>Gunneridae</taxon>
        <taxon>Pentapetalae</taxon>
        <taxon>asterids</taxon>
        <taxon>Ericales</taxon>
        <taxon>Ericaceae</taxon>
        <taxon>Vaccinioideae</taxon>
        <taxon>Vaccinieae</taxon>
        <taxon>Vaccinium</taxon>
    </lineage>
</organism>
<reference evidence="1 2" key="1">
    <citation type="journal article" date="2021" name="Hortic Res">
        <title>High-quality reference genome and annotation aids understanding of berry development for evergreen blueberry (Vaccinium darrowii).</title>
        <authorList>
            <person name="Yu J."/>
            <person name="Hulse-Kemp A.M."/>
            <person name="Babiker E."/>
            <person name="Staton M."/>
        </authorList>
    </citation>
    <scope>NUCLEOTIDE SEQUENCE [LARGE SCALE GENOMIC DNA]</scope>
    <source>
        <strain evidence="2">cv. NJ 8807/NJ 8810</strain>
        <tissue evidence="1">Young leaf</tissue>
    </source>
</reference>
<name>A0ACB7X0T9_9ERIC</name>
<keyword evidence="2" id="KW-1185">Reference proteome</keyword>
<accession>A0ACB7X0T9</accession>
<evidence type="ECO:0000313" key="1">
    <source>
        <dbReference type="EMBL" id="KAH7834357.1"/>
    </source>
</evidence>